<keyword evidence="16" id="KW-1185">Reference proteome</keyword>
<dbReference type="Proteomes" id="UP000527355">
    <property type="component" value="Unassembled WGS sequence"/>
</dbReference>
<evidence type="ECO:0000313" key="16">
    <source>
        <dbReference type="Proteomes" id="UP000527355"/>
    </source>
</evidence>
<evidence type="ECO:0000256" key="3">
    <source>
        <dbReference type="ARBA" id="ARBA00004642"/>
    </source>
</evidence>
<comment type="caution">
    <text evidence="15">The sequence shown here is derived from an EMBL/GenBank/DDBJ whole genome shotgun (WGS) entry which is preliminary data.</text>
</comment>
<reference evidence="15 16" key="1">
    <citation type="journal article" date="2020" name="Nature">
        <title>Six reference-quality genomes reveal evolution of bat adaptations.</title>
        <authorList>
            <person name="Jebb D."/>
            <person name="Huang Z."/>
            <person name="Pippel M."/>
            <person name="Hughes G.M."/>
            <person name="Lavrichenko K."/>
            <person name="Devanna P."/>
            <person name="Winkler S."/>
            <person name="Jermiin L.S."/>
            <person name="Skirmuntt E.C."/>
            <person name="Katzourakis A."/>
            <person name="Burkitt-Gray L."/>
            <person name="Ray D.A."/>
            <person name="Sullivan K.A.M."/>
            <person name="Roscito J.G."/>
            <person name="Kirilenko B.M."/>
            <person name="Davalos L.M."/>
            <person name="Corthals A.P."/>
            <person name="Power M.L."/>
            <person name="Jones G."/>
            <person name="Ransome R.D."/>
            <person name="Dechmann D.K.N."/>
            <person name="Locatelli A.G."/>
            <person name="Puechmaille S.J."/>
            <person name="Fedrigo O."/>
            <person name="Jarvis E.D."/>
            <person name="Hiller M."/>
            <person name="Vernes S.C."/>
            <person name="Myers E.W."/>
            <person name="Teeling E.C."/>
        </authorList>
    </citation>
    <scope>NUCLEOTIDE SEQUENCE [LARGE SCALE GENOMIC DNA]</scope>
    <source>
        <strain evidence="15">MMyoMyo1</strain>
        <tissue evidence="15">Flight muscle</tissue>
    </source>
</reference>
<dbReference type="PANTHER" id="PTHR45616:SF26">
    <property type="entry name" value="KERATIN, TYPE II CYTOSKELETAL 8"/>
    <property type="match status" value="1"/>
</dbReference>
<keyword evidence="5" id="KW-0416">Keratin</keyword>
<evidence type="ECO:0000256" key="10">
    <source>
        <dbReference type="ARBA" id="ARBA00039429"/>
    </source>
</evidence>
<evidence type="ECO:0000256" key="11">
    <source>
        <dbReference type="ARBA" id="ARBA00042886"/>
    </source>
</evidence>
<accession>A0A7J8ALL5</accession>
<dbReference type="SUPFAM" id="SSF64593">
    <property type="entry name" value="Intermediate filament protein, coiled coil region"/>
    <property type="match status" value="1"/>
</dbReference>
<gene>
    <name evidence="15" type="ORF">mMyoMyo1_007963</name>
</gene>
<dbReference type="EMBL" id="JABWUV010000001">
    <property type="protein sequence ID" value="KAF6387467.1"/>
    <property type="molecule type" value="Genomic_DNA"/>
</dbReference>
<evidence type="ECO:0000256" key="1">
    <source>
        <dbReference type="ARBA" id="ARBA00004109"/>
    </source>
</evidence>
<dbReference type="GO" id="GO:0005654">
    <property type="term" value="C:nucleoplasm"/>
    <property type="evidence" value="ECO:0007669"/>
    <property type="project" value="UniProtKB-SubCell"/>
</dbReference>
<dbReference type="Pfam" id="PF00038">
    <property type="entry name" value="Filament"/>
    <property type="match status" value="1"/>
</dbReference>
<evidence type="ECO:0000256" key="4">
    <source>
        <dbReference type="ARBA" id="ARBA00022490"/>
    </source>
</evidence>
<feature type="coiled-coil region" evidence="13">
    <location>
        <begin position="41"/>
        <end position="75"/>
    </location>
</feature>
<dbReference type="Gene3D" id="1.20.5.170">
    <property type="match status" value="1"/>
</dbReference>
<comment type="function">
    <text evidence="9">Together with KRT19, helps to link the contractile apparatus to dystrophin at the costameres of striated muscle.</text>
</comment>
<keyword evidence="7 13" id="KW-0175">Coiled coil</keyword>
<evidence type="ECO:0000256" key="12">
    <source>
        <dbReference type="ARBA" id="ARBA00042964"/>
    </source>
</evidence>
<evidence type="ECO:0000256" key="2">
    <source>
        <dbReference type="ARBA" id="ARBA00004496"/>
    </source>
</evidence>
<keyword evidence="4" id="KW-0963">Cytoplasm</keyword>
<protein>
    <recommendedName>
        <fullName evidence="10">Keratin, type II cytoskeletal 8</fullName>
    </recommendedName>
    <alternativeName>
        <fullName evidence="12">Cytokeratin-8</fullName>
    </alternativeName>
    <alternativeName>
        <fullName evidence="11">Keratin-8</fullName>
    </alternativeName>
</protein>
<evidence type="ECO:0000256" key="7">
    <source>
        <dbReference type="ARBA" id="ARBA00023054"/>
    </source>
</evidence>
<dbReference type="GO" id="GO:0005882">
    <property type="term" value="C:intermediate filament"/>
    <property type="evidence" value="ECO:0007669"/>
    <property type="project" value="UniProtKB-KW"/>
</dbReference>
<evidence type="ECO:0000313" key="15">
    <source>
        <dbReference type="EMBL" id="KAF6387467.1"/>
    </source>
</evidence>
<evidence type="ECO:0000256" key="8">
    <source>
        <dbReference type="ARBA" id="ARBA00023242"/>
    </source>
</evidence>
<dbReference type="PANTHER" id="PTHR45616">
    <property type="entry name" value="GATA-TYPE DOMAIN-CONTAINING PROTEIN"/>
    <property type="match status" value="1"/>
</dbReference>
<organism evidence="15 16">
    <name type="scientific">Myotis myotis</name>
    <name type="common">Greater mouse-eared bat</name>
    <name type="synonym">Vespertilio myotis</name>
    <dbReference type="NCBI Taxonomy" id="51298"/>
    <lineage>
        <taxon>Eukaryota</taxon>
        <taxon>Metazoa</taxon>
        <taxon>Chordata</taxon>
        <taxon>Craniata</taxon>
        <taxon>Vertebrata</taxon>
        <taxon>Euteleostomi</taxon>
        <taxon>Mammalia</taxon>
        <taxon>Eutheria</taxon>
        <taxon>Laurasiatheria</taxon>
        <taxon>Chiroptera</taxon>
        <taxon>Yangochiroptera</taxon>
        <taxon>Vespertilionidae</taxon>
        <taxon>Myotis</taxon>
    </lineage>
</organism>
<dbReference type="InterPro" id="IPR039008">
    <property type="entry name" value="IF_rod_dom"/>
</dbReference>
<proteinExistence type="predicted"/>
<keyword evidence="6" id="KW-0403">Intermediate filament</keyword>
<dbReference type="GO" id="GO:0005737">
    <property type="term" value="C:cytoplasm"/>
    <property type="evidence" value="ECO:0007669"/>
    <property type="project" value="UniProtKB-SubCell"/>
</dbReference>
<dbReference type="GO" id="GO:0016363">
    <property type="term" value="C:nuclear matrix"/>
    <property type="evidence" value="ECO:0007669"/>
    <property type="project" value="UniProtKB-SubCell"/>
</dbReference>
<sequence>MSVVLSMDNNHTLDLEASLLRSRSSQDRQLQPGQDQDHVPVWEAQAKVVELEATLRAAKQDMDQQLCEYQELMNLKLTLDMEIATYYRLLEGEENQMELESGTQNMNIYTKATSGYSGVLSPTYGNLNYGLGFQANLGSDRGMTPSATPAPAPPRQWL</sequence>
<evidence type="ECO:0000256" key="9">
    <source>
        <dbReference type="ARBA" id="ARBA00037766"/>
    </source>
</evidence>
<evidence type="ECO:0000259" key="14">
    <source>
        <dbReference type="PROSITE" id="PS51842"/>
    </source>
</evidence>
<keyword evidence="8" id="KW-0539">Nucleus</keyword>
<comment type="subcellular location">
    <subcellularLocation>
        <location evidence="2">Cytoplasm</location>
    </subcellularLocation>
    <subcellularLocation>
        <location evidence="1">Nucleus matrix</location>
    </subcellularLocation>
    <subcellularLocation>
        <location evidence="3">Nucleus</location>
        <location evidence="3">Nucleoplasm</location>
    </subcellularLocation>
</comment>
<dbReference type="AlphaFoldDB" id="A0A7J8ALL5"/>
<evidence type="ECO:0000256" key="5">
    <source>
        <dbReference type="ARBA" id="ARBA00022744"/>
    </source>
</evidence>
<evidence type="ECO:0000256" key="6">
    <source>
        <dbReference type="ARBA" id="ARBA00022754"/>
    </source>
</evidence>
<evidence type="ECO:0000256" key="13">
    <source>
        <dbReference type="SAM" id="Coils"/>
    </source>
</evidence>
<feature type="domain" description="IF rod" evidence="14">
    <location>
        <begin position="1"/>
        <end position="97"/>
    </location>
</feature>
<dbReference type="PROSITE" id="PS51842">
    <property type="entry name" value="IF_ROD_2"/>
    <property type="match status" value="1"/>
</dbReference>
<name>A0A7J8ALL5_MYOMY</name>